<feature type="transmembrane region" description="Helical" evidence="2">
    <location>
        <begin position="20"/>
        <end position="42"/>
    </location>
</feature>
<dbReference type="InterPro" id="IPR012902">
    <property type="entry name" value="N_methyl_site"/>
</dbReference>
<dbReference type="PANTHER" id="PTHR30093">
    <property type="entry name" value="GENERAL SECRETION PATHWAY PROTEIN G"/>
    <property type="match status" value="1"/>
</dbReference>
<dbReference type="InterPro" id="IPR045584">
    <property type="entry name" value="Pilin-like"/>
</dbReference>
<keyword evidence="1" id="KW-0488">Methylation</keyword>
<evidence type="ECO:0000313" key="3">
    <source>
        <dbReference type="EMBL" id="PVY36694.1"/>
    </source>
</evidence>
<evidence type="ECO:0000256" key="1">
    <source>
        <dbReference type="ARBA" id="ARBA00022481"/>
    </source>
</evidence>
<gene>
    <name evidence="3" type="ORF">C8D82_13320</name>
</gene>
<keyword evidence="4" id="KW-1185">Reference proteome</keyword>
<keyword evidence="2" id="KW-0812">Transmembrane</keyword>
<dbReference type="EMBL" id="QEKH01000033">
    <property type="protein sequence ID" value="PVY36694.1"/>
    <property type="molecule type" value="Genomic_DNA"/>
</dbReference>
<dbReference type="NCBIfam" id="TIGR02532">
    <property type="entry name" value="IV_pilin_GFxxxE"/>
    <property type="match status" value="1"/>
</dbReference>
<reference evidence="3 4" key="1">
    <citation type="submission" date="2018-04" db="EMBL/GenBank/DDBJ databases">
        <title>Genomic Encyclopedia of Type Strains, Phase IV (KMG-IV): sequencing the most valuable type-strain genomes for metagenomic binning, comparative biology and taxonomic classification.</title>
        <authorList>
            <person name="Goeker M."/>
        </authorList>
    </citation>
    <scope>NUCLEOTIDE SEQUENCE [LARGE SCALE GENOMIC DNA]</scope>
    <source>
        <strain evidence="3 4">DSM 14823</strain>
    </source>
</reference>
<proteinExistence type="predicted"/>
<dbReference type="AlphaFoldDB" id="A0A2U1AJT6"/>
<evidence type="ECO:0000256" key="2">
    <source>
        <dbReference type="SAM" id="Phobius"/>
    </source>
</evidence>
<dbReference type="InterPro" id="IPR000983">
    <property type="entry name" value="Bac_GSPG_pilin"/>
</dbReference>
<keyword evidence="2" id="KW-1133">Transmembrane helix</keyword>
<dbReference type="Proteomes" id="UP000245959">
    <property type="component" value="Unassembled WGS sequence"/>
</dbReference>
<accession>A0A2U1AJT6</accession>
<dbReference type="RefSeq" id="WP_206212495.1">
    <property type="nucleotide sequence ID" value="NZ_CAJKCJ010000005.1"/>
</dbReference>
<evidence type="ECO:0000313" key="4">
    <source>
        <dbReference type="Proteomes" id="UP000245959"/>
    </source>
</evidence>
<name>A0A2U1AJT6_9BACT</name>
<comment type="caution">
    <text evidence="3">The sequence shown here is derived from an EMBL/GenBank/DDBJ whole genome shotgun (WGS) entry which is preliminary data.</text>
</comment>
<dbReference type="PRINTS" id="PR00813">
    <property type="entry name" value="BCTERIALGSPG"/>
</dbReference>
<dbReference type="SUPFAM" id="SSF54523">
    <property type="entry name" value="Pili subunits"/>
    <property type="match status" value="1"/>
</dbReference>
<dbReference type="GO" id="GO:0015628">
    <property type="term" value="P:protein secretion by the type II secretion system"/>
    <property type="evidence" value="ECO:0007669"/>
    <property type="project" value="InterPro"/>
</dbReference>
<sequence>MESKRSNSHVSHLPGTAYFTLIELLIVIAIIAILAAMLLPALNKAREKSKMTKCLSNLKQISAACIMYANDYKGILIKPQPRANYYWSNALADGAYLPASNVFVCPNQTYNPKFVNNSSTRYNTYGLNRDMERGTSKGSLEDAGGFYNNLFKIRRYAPSQTWMVGDSVRLKDIIVNYTPVRGCAILSWNNGAEGVPSLCHSGNRGGFGFVDGSARALGGNQMHDVYPAFQEWVLPGNVRVVSLN</sequence>
<dbReference type="Gene3D" id="3.30.700.10">
    <property type="entry name" value="Glycoprotein, Type 4 Pilin"/>
    <property type="match status" value="1"/>
</dbReference>
<protein>
    <submittedName>
        <fullName evidence="3">Prepilin-type N-terminal cleavage/methylation domain-containing protein</fullName>
    </submittedName>
</protein>
<organism evidence="3 4">
    <name type="scientific">Victivallis vadensis</name>
    <dbReference type="NCBI Taxonomy" id="172901"/>
    <lineage>
        <taxon>Bacteria</taxon>
        <taxon>Pseudomonadati</taxon>
        <taxon>Lentisphaerota</taxon>
        <taxon>Lentisphaeria</taxon>
        <taxon>Victivallales</taxon>
        <taxon>Victivallaceae</taxon>
        <taxon>Victivallis</taxon>
    </lineage>
</organism>
<keyword evidence="2" id="KW-0472">Membrane</keyword>
<dbReference type="GO" id="GO:0015627">
    <property type="term" value="C:type II protein secretion system complex"/>
    <property type="evidence" value="ECO:0007669"/>
    <property type="project" value="InterPro"/>
</dbReference>
<dbReference type="GeneID" id="78297629"/>